<accession>A0ABN5AZV6</accession>
<protein>
    <recommendedName>
        <fullName evidence="6">Iron-sulfur cluster carrier protein</fullName>
    </recommendedName>
</protein>
<dbReference type="InterPro" id="IPR033756">
    <property type="entry name" value="YlxH/NBP35"/>
</dbReference>
<evidence type="ECO:0000313" key="7">
    <source>
        <dbReference type="EMBL" id="ASG67094.1"/>
    </source>
</evidence>
<organism evidence="8 9">
    <name type="scientific">Francisella halioticida</name>
    <dbReference type="NCBI Taxonomy" id="549298"/>
    <lineage>
        <taxon>Bacteria</taxon>
        <taxon>Pseudomonadati</taxon>
        <taxon>Pseudomonadota</taxon>
        <taxon>Gammaproteobacteria</taxon>
        <taxon>Thiotrichales</taxon>
        <taxon>Francisellaceae</taxon>
        <taxon>Francisella</taxon>
    </lineage>
</organism>
<keyword evidence="3 6" id="KW-0067">ATP-binding</keyword>
<keyword evidence="4 6" id="KW-0408">Iron</keyword>
<evidence type="ECO:0000256" key="6">
    <source>
        <dbReference type="HAMAP-Rule" id="MF_02040"/>
    </source>
</evidence>
<evidence type="ECO:0000256" key="2">
    <source>
        <dbReference type="ARBA" id="ARBA00022741"/>
    </source>
</evidence>
<evidence type="ECO:0000256" key="4">
    <source>
        <dbReference type="ARBA" id="ARBA00023004"/>
    </source>
</evidence>
<dbReference type="Pfam" id="PF10609">
    <property type="entry name" value="ParA"/>
    <property type="match status" value="1"/>
</dbReference>
<name>A0ABN5AZV6_9GAMM</name>
<dbReference type="SUPFAM" id="SSF52540">
    <property type="entry name" value="P-loop containing nucleoside triphosphate hydrolases"/>
    <property type="match status" value="1"/>
</dbReference>
<keyword evidence="2 6" id="KW-0547">Nucleotide-binding</keyword>
<evidence type="ECO:0000313" key="8">
    <source>
        <dbReference type="EMBL" id="ASG67872.1"/>
    </source>
</evidence>
<comment type="function">
    <text evidence="6">Binds and transfers iron-sulfur (Fe-S) clusters to target apoproteins. Can hydrolyze ATP.</text>
</comment>
<keyword evidence="5 6" id="KW-0411">Iron-sulfur</keyword>
<keyword evidence="9" id="KW-1185">Reference proteome</keyword>
<dbReference type="HAMAP" id="MF_02040">
    <property type="entry name" value="Mrp_NBP35"/>
    <property type="match status" value="1"/>
</dbReference>
<comment type="similarity">
    <text evidence="6">Belongs to the Mrp/NBP35 ATP-binding proteins family.</text>
</comment>
<proteinExistence type="inferred from homology"/>
<evidence type="ECO:0000256" key="1">
    <source>
        <dbReference type="ARBA" id="ARBA00022723"/>
    </source>
</evidence>
<dbReference type="PANTHER" id="PTHR42961">
    <property type="entry name" value="IRON-SULFUR PROTEIN NUBPL"/>
    <property type="match status" value="1"/>
</dbReference>
<dbReference type="InterPro" id="IPR044304">
    <property type="entry name" value="NUBPL-like"/>
</dbReference>
<comment type="subunit">
    <text evidence="6">Homodimer.</text>
</comment>
<gene>
    <name evidence="7" type="ORF">CDV26_00680</name>
    <name evidence="8" type="ORF">CDV26_05260</name>
</gene>
<keyword evidence="1 6" id="KW-0479">Metal-binding</keyword>
<dbReference type="EMBL" id="CP022132">
    <property type="protein sequence ID" value="ASG67094.1"/>
    <property type="molecule type" value="Genomic_DNA"/>
</dbReference>
<reference evidence="8 9" key="1">
    <citation type="submission" date="2017-06" db="EMBL/GenBank/DDBJ databases">
        <title>Complete genome of Francisella halioticida.</title>
        <authorList>
            <person name="Sjodin A."/>
        </authorList>
    </citation>
    <scope>NUCLEOTIDE SEQUENCE [LARGE SCALE GENOMIC DNA]</scope>
    <source>
        <strain evidence="8 9">DSM 23729</strain>
    </source>
</reference>
<dbReference type="EMBL" id="CP022132">
    <property type="protein sequence ID" value="ASG67872.1"/>
    <property type="molecule type" value="Genomic_DNA"/>
</dbReference>
<dbReference type="Proteomes" id="UP000249910">
    <property type="component" value="Chromosome"/>
</dbReference>
<dbReference type="CDD" id="cd02037">
    <property type="entry name" value="Mrp_NBP35"/>
    <property type="match status" value="1"/>
</dbReference>
<sequence>MKKVIKRVVQKGQKLLPNIKNIILIASGKGGVGKSTVTANLAVGFAKMGAKVGILDADIYGPSQPTLLNLKENPQTTDKKKIIPLERYGVKMISIGNLIDSESAVIWRGPIVSRALMQLLNDTNWGEIDYLFLDLPPGTGDIQLTISKNMPVTGAVIVTTPQDLSLIDARRAIAMFEKVSIKTLGVIENMSYYICPKCGNSEHIFGEDGAHLLCGKNNIEFLGNLPLHKDIRENADHGKPYVSLSKDDNINTSYMTVAENMLNEIEKLPKASSLDSIGVKLEN</sequence>
<dbReference type="PANTHER" id="PTHR42961:SF2">
    <property type="entry name" value="IRON-SULFUR PROTEIN NUBPL"/>
    <property type="match status" value="1"/>
</dbReference>
<dbReference type="InterPro" id="IPR019591">
    <property type="entry name" value="Mrp/NBP35_ATP-bd"/>
</dbReference>
<dbReference type="InterPro" id="IPR027417">
    <property type="entry name" value="P-loop_NTPase"/>
</dbReference>
<evidence type="ECO:0000256" key="5">
    <source>
        <dbReference type="ARBA" id="ARBA00023014"/>
    </source>
</evidence>
<evidence type="ECO:0000256" key="3">
    <source>
        <dbReference type="ARBA" id="ARBA00022840"/>
    </source>
</evidence>
<dbReference type="Gene3D" id="3.40.50.300">
    <property type="entry name" value="P-loop containing nucleotide triphosphate hydrolases"/>
    <property type="match status" value="1"/>
</dbReference>
<dbReference type="RefSeq" id="WP_088771659.1">
    <property type="nucleotide sequence ID" value="NZ_CP022132.1"/>
</dbReference>
<keyword evidence="6" id="KW-0378">Hydrolase</keyword>
<evidence type="ECO:0000313" key="9">
    <source>
        <dbReference type="Proteomes" id="UP000249910"/>
    </source>
</evidence>
<feature type="binding site" evidence="6">
    <location>
        <begin position="28"/>
        <end position="35"/>
    </location>
    <ligand>
        <name>ATP</name>
        <dbReference type="ChEBI" id="CHEBI:30616"/>
    </ligand>
</feature>